<name>A0ABY3ARC8_PAEPP</name>
<keyword evidence="1" id="KW-0813">Transport</keyword>
<gene>
    <name evidence="4" type="ORF">C7Y44_13130</name>
</gene>
<keyword evidence="3" id="KW-1133">Transmembrane helix</keyword>
<dbReference type="Gene3D" id="1.20.1250.20">
    <property type="entry name" value="MFS general substrate transporter like domains"/>
    <property type="match status" value="1"/>
</dbReference>
<keyword evidence="2" id="KW-1003">Cell membrane</keyword>
<comment type="caution">
    <text evidence="4">The sequence shown here is derived from an EMBL/GenBank/DDBJ whole genome shotgun (WGS) entry which is preliminary data.</text>
</comment>
<organism evidence="4 5">
    <name type="scientific">Paenibacillus popilliae</name>
    <name type="common">Bacillus popilliae</name>
    <dbReference type="NCBI Taxonomy" id="78057"/>
    <lineage>
        <taxon>Bacteria</taxon>
        <taxon>Bacillati</taxon>
        <taxon>Bacillota</taxon>
        <taxon>Bacilli</taxon>
        <taxon>Bacillales</taxon>
        <taxon>Paenibacillaceae</taxon>
        <taxon>Paenibacillus</taxon>
    </lineage>
</organism>
<keyword evidence="3" id="KW-0472">Membrane</keyword>
<accession>A0ABY3ARC8</accession>
<dbReference type="Proteomes" id="UP000316208">
    <property type="component" value="Unassembled WGS sequence"/>
</dbReference>
<feature type="transmembrane region" description="Helical" evidence="3">
    <location>
        <begin position="109"/>
        <end position="133"/>
    </location>
</feature>
<reference evidence="4 5" key="1">
    <citation type="submission" date="2018-03" db="EMBL/GenBank/DDBJ databases">
        <title>Aerobic endospore-forming bacteria genome sequencing and assembly.</title>
        <authorList>
            <person name="Cavalcante D.A."/>
            <person name="Driks A."/>
            <person name="Putonti C."/>
            <person name="De-Souza M.T."/>
        </authorList>
    </citation>
    <scope>NUCLEOTIDE SEQUENCE [LARGE SCALE GENOMIC DNA]</scope>
    <source>
        <strain evidence="4 5">SDF0028</strain>
    </source>
</reference>
<dbReference type="Pfam" id="PF05977">
    <property type="entry name" value="MFS_3"/>
    <property type="match status" value="1"/>
</dbReference>
<proteinExistence type="predicted"/>
<keyword evidence="3" id="KW-0812">Transmembrane</keyword>
<evidence type="ECO:0000256" key="3">
    <source>
        <dbReference type="SAM" id="Phobius"/>
    </source>
</evidence>
<dbReference type="InterPro" id="IPR010290">
    <property type="entry name" value="TM_effector"/>
</dbReference>
<dbReference type="EMBL" id="SADY01000003">
    <property type="protein sequence ID" value="TQR45210.1"/>
    <property type="molecule type" value="Genomic_DNA"/>
</dbReference>
<keyword evidence="5" id="KW-1185">Reference proteome</keyword>
<evidence type="ECO:0008006" key="6">
    <source>
        <dbReference type="Google" id="ProtNLM"/>
    </source>
</evidence>
<feature type="transmembrane region" description="Helical" evidence="3">
    <location>
        <begin position="81"/>
        <end position="103"/>
    </location>
</feature>
<evidence type="ECO:0000256" key="1">
    <source>
        <dbReference type="ARBA" id="ARBA00022448"/>
    </source>
</evidence>
<protein>
    <recommendedName>
        <fullName evidence="6">MFS transporter</fullName>
    </recommendedName>
</protein>
<evidence type="ECO:0000256" key="2">
    <source>
        <dbReference type="ARBA" id="ARBA00022475"/>
    </source>
</evidence>
<feature type="transmembrane region" description="Helical" evidence="3">
    <location>
        <begin position="17"/>
        <end position="38"/>
    </location>
</feature>
<dbReference type="InterPro" id="IPR036259">
    <property type="entry name" value="MFS_trans_sf"/>
</dbReference>
<evidence type="ECO:0000313" key="4">
    <source>
        <dbReference type="EMBL" id="TQR45210.1"/>
    </source>
</evidence>
<evidence type="ECO:0000313" key="5">
    <source>
        <dbReference type="Proteomes" id="UP000316208"/>
    </source>
</evidence>
<dbReference type="SUPFAM" id="SSF103473">
    <property type="entry name" value="MFS general substrate transporter"/>
    <property type="match status" value="1"/>
</dbReference>
<sequence length="156" mass="17969">MSLPMNTTTNLRSNRNYMLLLTAAILVSPGYYIYIVAVEWLTVTLFDSRSYLGLILFSSSGARLLFMIYGGIIADRVNRKIIILSSQWMKVLSIGVLLTMYWLDMITPLFLIIVSFLFVCWMHLLARPMTLLLRQSLIKRLTREATCCFVWLISTV</sequence>
<feature type="transmembrane region" description="Helical" evidence="3">
    <location>
        <begin position="50"/>
        <end position="69"/>
    </location>
</feature>